<sequence>MLEYIDNIRMHGIEIVFNQDGIVNVSGFGYGFASPINMFQSNGLWHWGSVILNENPSIDRDIDCSDLAYLIRDVIHSLREPIIDEFIREFIKGYSMHGKKICAKIYFE</sequence>
<accession>A0A7J3I8C1</accession>
<evidence type="ECO:0000313" key="1">
    <source>
        <dbReference type="EMBL" id="HGN36835.1"/>
    </source>
</evidence>
<name>A0A7J3I8C1_9CREN</name>
<dbReference type="AlphaFoldDB" id="A0A7J3I8C1"/>
<dbReference type="EMBL" id="DTAI01000133">
    <property type="protein sequence ID" value="HGN36835.1"/>
    <property type="molecule type" value="Genomic_DNA"/>
</dbReference>
<protein>
    <submittedName>
        <fullName evidence="1">Uncharacterized protein</fullName>
    </submittedName>
</protein>
<organism evidence="1">
    <name type="scientific">Ignisphaera aggregans</name>
    <dbReference type="NCBI Taxonomy" id="334771"/>
    <lineage>
        <taxon>Archaea</taxon>
        <taxon>Thermoproteota</taxon>
        <taxon>Thermoprotei</taxon>
        <taxon>Desulfurococcales</taxon>
        <taxon>Desulfurococcaceae</taxon>
        <taxon>Ignisphaera</taxon>
    </lineage>
</organism>
<reference evidence="1" key="1">
    <citation type="journal article" date="2020" name="mSystems">
        <title>Genome- and Community-Level Interaction Insights into Carbon Utilization and Element Cycling Functions of Hydrothermarchaeota in Hydrothermal Sediment.</title>
        <authorList>
            <person name="Zhou Z."/>
            <person name="Liu Y."/>
            <person name="Xu W."/>
            <person name="Pan J."/>
            <person name="Luo Z.H."/>
            <person name="Li M."/>
        </authorList>
    </citation>
    <scope>NUCLEOTIDE SEQUENCE [LARGE SCALE GENOMIC DNA]</scope>
    <source>
        <strain evidence="1">SpSt-618</strain>
    </source>
</reference>
<comment type="caution">
    <text evidence="1">The sequence shown here is derived from an EMBL/GenBank/DDBJ whole genome shotgun (WGS) entry which is preliminary data.</text>
</comment>
<gene>
    <name evidence="1" type="ORF">ENT87_04740</name>
</gene>
<proteinExistence type="predicted"/>